<feature type="region of interest" description="Disordered" evidence="6">
    <location>
        <begin position="85"/>
        <end position="120"/>
    </location>
</feature>
<dbReference type="Gene3D" id="1.10.1040.10">
    <property type="entry name" value="N-(1-d-carboxylethyl)-l-norvaline Dehydrogenase, domain 2"/>
    <property type="match status" value="1"/>
</dbReference>
<feature type="compositionally biased region" description="Basic residues" evidence="6">
    <location>
        <begin position="248"/>
        <end position="260"/>
    </location>
</feature>
<dbReference type="PANTHER" id="PTHR43580:SF2">
    <property type="entry name" value="CYTOKINE-LIKE NUCLEAR FACTOR N-PAC"/>
    <property type="match status" value="1"/>
</dbReference>
<feature type="compositionally biased region" description="Acidic residues" evidence="6">
    <location>
        <begin position="224"/>
        <end position="243"/>
    </location>
</feature>
<dbReference type="SUPFAM" id="SSF63748">
    <property type="entry name" value="Tudor/PWWP/MBT"/>
    <property type="match status" value="1"/>
</dbReference>
<dbReference type="SUPFAM" id="SSF48179">
    <property type="entry name" value="6-phosphogluconate dehydrogenase C-terminal domain-like"/>
    <property type="match status" value="1"/>
</dbReference>
<gene>
    <name evidence="7" type="ORF">LSAA_8929</name>
</gene>
<dbReference type="InterPro" id="IPR014720">
    <property type="entry name" value="dsRBD_dom"/>
</dbReference>
<evidence type="ECO:0000256" key="5">
    <source>
        <dbReference type="ARBA" id="ARBA00034140"/>
    </source>
</evidence>
<dbReference type="GO" id="GO:0005694">
    <property type="term" value="C:chromosome"/>
    <property type="evidence" value="ECO:0007669"/>
    <property type="project" value="UniProtKB-SubCell"/>
</dbReference>
<dbReference type="Pfam" id="PF00855">
    <property type="entry name" value="PWWP"/>
    <property type="match status" value="1"/>
</dbReference>
<dbReference type="Proteomes" id="UP000675881">
    <property type="component" value="Chromosome 4"/>
</dbReference>
<keyword evidence="3" id="KW-0158">Chromosome</keyword>
<dbReference type="InterPro" id="IPR008927">
    <property type="entry name" value="6-PGluconate_DH-like_C_sf"/>
</dbReference>
<dbReference type="InterPro" id="IPR006115">
    <property type="entry name" value="6PGDH_NADP-bd"/>
</dbReference>
<dbReference type="InterPro" id="IPR036291">
    <property type="entry name" value="NAD(P)-bd_dom_sf"/>
</dbReference>
<feature type="region of interest" description="Disordered" evidence="6">
    <location>
        <begin position="754"/>
        <end position="792"/>
    </location>
</feature>
<comment type="subcellular location">
    <subcellularLocation>
        <location evidence="1">Chromosome</location>
    </subcellularLocation>
</comment>
<dbReference type="PROSITE" id="PS50137">
    <property type="entry name" value="DS_RBD"/>
    <property type="match status" value="2"/>
</dbReference>
<dbReference type="GO" id="GO:0050661">
    <property type="term" value="F:NADP binding"/>
    <property type="evidence" value="ECO:0007669"/>
    <property type="project" value="InterPro"/>
</dbReference>
<dbReference type="InterPro" id="IPR000313">
    <property type="entry name" value="PWWP_dom"/>
</dbReference>
<dbReference type="Pfam" id="PF03446">
    <property type="entry name" value="NAD_binding_2"/>
    <property type="match status" value="2"/>
</dbReference>
<dbReference type="CDD" id="cd05836">
    <property type="entry name" value="PWWP_GLYR1"/>
    <property type="match status" value="1"/>
</dbReference>
<dbReference type="GO" id="GO:0051287">
    <property type="term" value="F:NAD binding"/>
    <property type="evidence" value="ECO:0007669"/>
    <property type="project" value="InterPro"/>
</dbReference>
<evidence type="ECO:0000256" key="6">
    <source>
        <dbReference type="SAM" id="MobiDB-lite"/>
    </source>
</evidence>
<dbReference type="Gene3D" id="2.30.30.140">
    <property type="match status" value="1"/>
</dbReference>
<feature type="region of interest" description="Disordered" evidence="6">
    <location>
        <begin position="217"/>
        <end position="308"/>
    </location>
</feature>
<dbReference type="SUPFAM" id="SSF54768">
    <property type="entry name" value="dsRNA-binding domain-like"/>
    <property type="match status" value="2"/>
</dbReference>
<dbReference type="OrthoDB" id="6363432at2759"/>
<dbReference type="PROSITE" id="PS50812">
    <property type="entry name" value="PWWP"/>
    <property type="match status" value="1"/>
</dbReference>
<keyword evidence="8" id="KW-1185">Reference proteome</keyword>
<dbReference type="InterPro" id="IPR013328">
    <property type="entry name" value="6PGD_dom2"/>
</dbReference>
<evidence type="ECO:0000256" key="1">
    <source>
        <dbReference type="ARBA" id="ARBA00004286"/>
    </source>
</evidence>
<dbReference type="PANTHER" id="PTHR43580">
    <property type="entry name" value="OXIDOREDUCTASE GLYR1-RELATED"/>
    <property type="match status" value="1"/>
</dbReference>
<dbReference type="GO" id="GO:0003723">
    <property type="term" value="F:RNA binding"/>
    <property type="evidence" value="ECO:0007669"/>
    <property type="project" value="UniProtKB-UniRule"/>
</dbReference>
<evidence type="ECO:0000256" key="3">
    <source>
        <dbReference type="ARBA" id="ARBA00022454"/>
    </source>
</evidence>
<evidence type="ECO:0000313" key="7">
    <source>
        <dbReference type="EMBL" id="CAF2932093.1"/>
    </source>
</evidence>
<dbReference type="SUPFAM" id="SSF51735">
    <property type="entry name" value="NAD(P)-binding Rossmann-fold domains"/>
    <property type="match status" value="1"/>
</dbReference>
<feature type="compositionally biased region" description="Polar residues" evidence="6">
    <location>
        <begin position="100"/>
        <end position="111"/>
    </location>
</feature>
<dbReference type="InterPro" id="IPR029154">
    <property type="entry name" value="HIBADH-like_NADP-bd"/>
</dbReference>
<dbReference type="AlphaFoldDB" id="A0A7R8CU45"/>
<evidence type="ECO:0000256" key="4">
    <source>
        <dbReference type="ARBA" id="ARBA00030287"/>
    </source>
</evidence>
<dbReference type="InterPro" id="IPR051265">
    <property type="entry name" value="HIBADH-related_NP60_sf"/>
</dbReference>
<organism evidence="7 8">
    <name type="scientific">Lepeophtheirus salmonis</name>
    <name type="common">Salmon louse</name>
    <name type="synonym">Caligus salmonis</name>
    <dbReference type="NCBI Taxonomy" id="72036"/>
    <lineage>
        <taxon>Eukaryota</taxon>
        <taxon>Metazoa</taxon>
        <taxon>Ecdysozoa</taxon>
        <taxon>Arthropoda</taxon>
        <taxon>Crustacea</taxon>
        <taxon>Multicrustacea</taxon>
        <taxon>Hexanauplia</taxon>
        <taxon>Copepoda</taxon>
        <taxon>Siphonostomatoida</taxon>
        <taxon>Caligidae</taxon>
        <taxon>Lepeophtheirus</taxon>
    </lineage>
</organism>
<dbReference type="Gene3D" id="3.40.50.720">
    <property type="entry name" value="NAD(P)-binding Rossmann-like Domain"/>
    <property type="match status" value="1"/>
</dbReference>
<proteinExistence type="inferred from homology"/>
<dbReference type="InterPro" id="IPR035501">
    <property type="entry name" value="GLYR1_PWWP"/>
</dbReference>
<reference evidence="7" key="1">
    <citation type="submission" date="2021-02" db="EMBL/GenBank/DDBJ databases">
        <authorList>
            <person name="Bekaert M."/>
        </authorList>
    </citation>
    <scope>NUCLEOTIDE SEQUENCE</scope>
    <source>
        <strain evidence="7">IoA-00</strain>
    </source>
</reference>
<dbReference type="Pfam" id="PF00035">
    <property type="entry name" value="dsrm"/>
    <property type="match status" value="2"/>
</dbReference>
<evidence type="ECO:0000256" key="2">
    <source>
        <dbReference type="ARBA" id="ARBA00007598"/>
    </source>
</evidence>
<accession>A0A7R8CU45</accession>
<dbReference type="SMART" id="SM00293">
    <property type="entry name" value="PWWP"/>
    <property type="match status" value="1"/>
</dbReference>
<comment type="similarity">
    <text evidence="2">Belongs to the HIBADH-related family. NP60 subfamily.</text>
</comment>
<sequence length="962" mass="105808">MIGTASGHEVPVELLRPPTDSEVKVPPSPTLPVVTKVHTTKRKEEADQHKSTGLVSVTKRTGECCLRVDEFVIISIIETSSLSTSISRCPPAKRGGESPPVQTQHRINNPGESPMMNSSNTSSNEYTFRFGDPVWAKMKGFSAWPGKIDMPPDGMKRPAMRKIMHCVFFFGTHDFGWILDSDLKPYQEFKKALTSNKKSNSFLKAINEIEEFIANGGKSSVLPQDDEEEDTIDEEAEEKDAEFDALFNKKKTKVPKKKRMSSLSSKTDSSKKPRLKPSNGKKSNRSFDPSLEERDFSLPPLSNHTPKKSASAAVSSFLDRPSALQRPASLGIMGAGIVKNLLNSGHHVSVWNRTSEKYITFSCVSDPQAAKDMVFGNCGVLTEISSTKAYVEMTGIDADTSQDIAEAICLKGGRYLEAQVQGSKQQSNDGTLVILAAGDRTLFDDCQSCFQAMGKNSFYLGEVGTASKMNLVLQLMAGVTLAGLAEGMALADRAGLQQRDVLEVLELTGLSCPLIIGKGKAIIEGGFPTNHPLQHMQKDLKLSLNMGDQLEQPLPLTASANEVFKHAKRLGYGDHDTSAKVCKVTKDQSDGSLKLNKFTGMKIKTVPNIVKRKRTNYRLRKIIIPKSPLMVLNEIVGSVTYKFVESTVPSTINGMATLFTAQCTVEGRDYEASGPSKQMAKNLCAESAIQALVFQKCKDPNNFMKVDKEGNLIKPYQMEDETPWAQLSSLALFKLFNDWQASGHEVPVELLRPPTDSEVKVPPSPTPPVVTKVNTTKRPPGGSKKLPDNPTERHPVQLLNEIQGGVNYALVREKPTTPVIFVMSVTVDGVTFEGEGKNKKDAKRNCALAALKKIYGIVYPHAVDIFEDLSSKRCKLRITNFVLGIFGFEEQYPAHIFGFIKVEHVLSSLFINSEAPFWIWIHQNSFTHGQLLGKSEMMGELKPHSSHNYKNPADALICSSSS</sequence>
<evidence type="ECO:0000313" key="8">
    <source>
        <dbReference type="Proteomes" id="UP000675881"/>
    </source>
</evidence>
<dbReference type="SMART" id="SM00358">
    <property type="entry name" value="DSRM"/>
    <property type="match status" value="2"/>
</dbReference>
<feature type="compositionally biased region" description="Low complexity" evidence="6">
    <location>
        <begin position="769"/>
        <end position="780"/>
    </location>
</feature>
<dbReference type="Gene3D" id="3.30.160.20">
    <property type="match status" value="2"/>
</dbReference>
<dbReference type="Pfam" id="PF14833">
    <property type="entry name" value="NAD_binding_11"/>
    <property type="match status" value="1"/>
</dbReference>
<dbReference type="EMBL" id="HG994583">
    <property type="protein sequence ID" value="CAF2932093.1"/>
    <property type="molecule type" value="Genomic_DNA"/>
</dbReference>
<protein>
    <recommendedName>
        <fullName evidence="5">Cytokine-like nuclear factor N-PAC</fullName>
    </recommendedName>
    <alternativeName>
        <fullName evidence="4">Glyoxylate reductase 1 homolog</fullName>
    </alternativeName>
</protein>
<name>A0A7R8CU45_LEPSM</name>